<dbReference type="InterPro" id="IPR057308">
    <property type="entry name" value="CHCR_PEP5_VPS11"/>
</dbReference>
<evidence type="ECO:0000256" key="2">
    <source>
        <dbReference type="ARBA" id="ARBA00022448"/>
    </source>
</evidence>
<dbReference type="AlphaFoldDB" id="A0ABD2Q201"/>
<evidence type="ECO:0000313" key="9">
    <source>
        <dbReference type="EMBL" id="KAL3313237.1"/>
    </source>
</evidence>
<evidence type="ECO:0000256" key="5">
    <source>
        <dbReference type="ARBA" id="ARBA00022833"/>
    </source>
</evidence>
<evidence type="ECO:0000256" key="3">
    <source>
        <dbReference type="ARBA" id="ARBA00022723"/>
    </source>
</evidence>
<dbReference type="InterPro" id="IPR057307">
    <property type="entry name" value="PEP5_VPS11_N"/>
</dbReference>
<dbReference type="Pfam" id="PF23356">
    <property type="entry name" value="TPR_PEP5_VPS11"/>
    <property type="match status" value="1"/>
</dbReference>
<dbReference type="Proteomes" id="UP001626550">
    <property type="component" value="Unassembled WGS sequence"/>
</dbReference>
<keyword evidence="2" id="KW-0813">Transport</keyword>
<dbReference type="EMBL" id="JBJKFK010001382">
    <property type="protein sequence ID" value="KAL3313237.1"/>
    <property type="molecule type" value="Genomic_DNA"/>
</dbReference>
<keyword evidence="3" id="KW-0479">Metal-binding</keyword>
<protein>
    <submittedName>
        <fullName evidence="9">Vacuolar protein sorting-associated protein 11</fullName>
    </submittedName>
</protein>
<dbReference type="Pfam" id="PF23341">
    <property type="entry name" value="PEP5_VPS11_N"/>
    <property type="match status" value="1"/>
</dbReference>
<evidence type="ECO:0000256" key="7">
    <source>
        <dbReference type="ARBA" id="ARBA00023136"/>
    </source>
</evidence>
<dbReference type="GO" id="GO:0031902">
    <property type="term" value="C:late endosome membrane"/>
    <property type="evidence" value="ECO:0007669"/>
    <property type="project" value="UniProtKB-SubCell"/>
</dbReference>
<proteinExistence type="predicted"/>
<evidence type="ECO:0000256" key="6">
    <source>
        <dbReference type="ARBA" id="ARBA00022927"/>
    </source>
</evidence>
<gene>
    <name evidence="9" type="primary">VPS11_1</name>
    <name evidence="9" type="ORF">Ciccas_008165</name>
</gene>
<keyword evidence="10" id="KW-1185">Reference proteome</keyword>
<evidence type="ECO:0000256" key="4">
    <source>
        <dbReference type="ARBA" id="ARBA00022771"/>
    </source>
</evidence>
<dbReference type="PANTHER" id="PTHR23323:SF24">
    <property type="entry name" value="VACUOLAR PROTEIN SORTING-ASSOCIATED PROTEIN 11 HOMOLOG"/>
    <property type="match status" value="1"/>
</dbReference>
<evidence type="ECO:0000256" key="1">
    <source>
        <dbReference type="ARBA" id="ARBA00004492"/>
    </source>
</evidence>
<keyword evidence="7" id="KW-0472">Membrane</keyword>
<keyword evidence="5" id="KW-0862">Zinc</keyword>
<feature type="domain" description="PEP5/VPS11 N-terminal" evidence="8">
    <location>
        <begin position="5"/>
        <end position="354"/>
    </location>
</feature>
<accession>A0ABD2Q201</accession>
<evidence type="ECO:0000313" key="10">
    <source>
        <dbReference type="Proteomes" id="UP001626550"/>
    </source>
</evidence>
<dbReference type="PANTHER" id="PTHR23323">
    <property type="entry name" value="VACUOLAR PROTEIN SORTING-ASSOCIATED PROTEIN"/>
    <property type="match status" value="1"/>
</dbReference>
<keyword evidence="4" id="KW-0863">Zinc-finger</keyword>
<organism evidence="9 10">
    <name type="scientific">Cichlidogyrus casuarinus</name>
    <dbReference type="NCBI Taxonomy" id="1844966"/>
    <lineage>
        <taxon>Eukaryota</taxon>
        <taxon>Metazoa</taxon>
        <taxon>Spiralia</taxon>
        <taxon>Lophotrochozoa</taxon>
        <taxon>Platyhelminthes</taxon>
        <taxon>Monogenea</taxon>
        <taxon>Monopisthocotylea</taxon>
        <taxon>Dactylogyridea</taxon>
        <taxon>Ancyrocephalidae</taxon>
        <taxon>Cichlidogyrus</taxon>
    </lineage>
</organism>
<reference evidence="9 10" key="1">
    <citation type="submission" date="2024-11" db="EMBL/GenBank/DDBJ databases">
        <title>Adaptive evolution of stress response genes in parasites aligns with host niche diversity.</title>
        <authorList>
            <person name="Hahn C."/>
            <person name="Resl P."/>
        </authorList>
    </citation>
    <scope>NUCLEOTIDE SEQUENCE [LARGE SCALE GENOMIC DNA]</scope>
    <source>
        <strain evidence="9">EGGRZ-B1_66</strain>
        <tissue evidence="9">Body</tissue>
    </source>
</reference>
<name>A0ABD2Q201_9PLAT</name>
<dbReference type="GO" id="GO:0008270">
    <property type="term" value="F:zinc ion binding"/>
    <property type="evidence" value="ECO:0007669"/>
    <property type="project" value="UniProtKB-KW"/>
</dbReference>
<comment type="subcellular location">
    <subcellularLocation>
        <location evidence="1">Late endosome membrane</location>
        <topology evidence="1">Peripheral membrane protein</topology>
        <orientation evidence="1">Cytoplasmic side</orientation>
    </subcellularLocation>
</comment>
<dbReference type="GO" id="GO:0015031">
    <property type="term" value="P:protein transport"/>
    <property type="evidence" value="ECO:0007669"/>
    <property type="project" value="UniProtKB-KW"/>
</dbReference>
<sequence>MSFSRRFGFFEKLPFLDKSNNDRFPVIQRLVPTSLTSSYGKIWLGDGDGNVYRCDRSLKVDSFFAHPMPILFIRQTILEILITIASKENPIENQMKLWNVKKWPNHLSAPICIRTININPANVPVSVLTAFDISSDFKCFVFGHSNGLVQLIKGDLMKEKASRRFTLKQMDSPVSFIGTSVQTEQSKPSVHIKMPILKRDKSSDKQTEYIFYLVSQSSIYAVKFFKDEVEREYKLEDFGCFPGEAAMFESNSDNLDLAVAYQDAIFFYNCDGRGPCIANSGRKYLIRFFRNYLVLVKSNKSSKEMGERRVAYEPNASTIVQIIDYQNKYIAAEFEMPFVFQVFSEWQGLFVMLTEPENEMEIYSLLEKDTSAKLEILFSKQYYQLAEELAKSQNFTQEELAQIYKHSAEYLFERKDYDAAATEYTKTIGNLEPSYVIQKFLDCNQIEPMTFYLEQVIRDKHSCTGHHVLLLVNCFTRIGDIDRLAKFVKNFQTSEQSLNNFDISSAIRVLRQTGYPRQALDLALAASQMEDASLECICAHGHMLMSELPNETGHFLEMLVSNPDASKIDVHHFLKIFVDNRKGLFAFLERYISVSQNFFPKMAPTDLVQPFASDKRNKAAPVGSSV</sequence>
<evidence type="ECO:0000259" key="8">
    <source>
        <dbReference type="Pfam" id="PF23341"/>
    </source>
</evidence>
<comment type="caution">
    <text evidence="9">The sequence shown here is derived from an EMBL/GenBank/DDBJ whole genome shotgun (WGS) entry which is preliminary data.</text>
</comment>
<keyword evidence="6" id="KW-0653">Protein transport</keyword>